<dbReference type="EMBL" id="AFNH02000306">
    <property type="protein sequence ID" value="EZG78189.1"/>
    <property type="molecule type" value="Genomic_DNA"/>
</dbReference>
<dbReference type="Gene3D" id="3.30.40.10">
    <property type="entry name" value="Zinc/RING finger domain, C3HC4 (zinc finger)"/>
    <property type="match status" value="4"/>
</dbReference>
<feature type="compositionally biased region" description="Gly residues" evidence="6">
    <location>
        <begin position="1319"/>
        <end position="1342"/>
    </location>
</feature>
<evidence type="ECO:0000259" key="8">
    <source>
        <dbReference type="PROSITE" id="PS50089"/>
    </source>
</evidence>
<proteinExistence type="predicted"/>
<dbReference type="CDD" id="cd18793">
    <property type="entry name" value="SF2_C_SNF"/>
    <property type="match status" value="1"/>
</dbReference>
<organism evidence="11 12">
    <name type="scientific">Gregarina niphandrodes</name>
    <name type="common">Septate eugregarine</name>
    <dbReference type="NCBI Taxonomy" id="110365"/>
    <lineage>
        <taxon>Eukaryota</taxon>
        <taxon>Sar</taxon>
        <taxon>Alveolata</taxon>
        <taxon>Apicomplexa</taxon>
        <taxon>Conoidasida</taxon>
        <taxon>Gregarinasina</taxon>
        <taxon>Eugregarinorida</taxon>
        <taxon>Gregarinidae</taxon>
        <taxon>Gregarina</taxon>
    </lineage>
</organism>
<feature type="region of interest" description="Disordered" evidence="6">
    <location>
        <begin position="1289"/>
        <end position="1366"/>
    </location>
</feature>
<feature type="compositionally biased region" description="Acidic residues" evidence="6">
    <location>
        <begin position="91"/>
        <end position="106"/>
    </location>
</feature>
<dbReference type="eggNOG" id="KOG0385">
    <property type="taxonomic scope" value="Eukaryota"/>
</dbReference>
<keyword evidence="3" id="KW-0378">Hydrolase</keyword>
<dbReference type="PROSITE" id="PS50089">
    <property type="entry name" value="ZF_RING_2"/>
    <property type="match status" value="1"/>
</dbReference>
<dbReference type="Gene3D" id="3.40.50.300">
    <property type="entry name" value="P-loop containing nucleotide triphosphate hydrolases"/>
    <property type="match status" value="2"/>
</dbReference>
<dbReference type="InterPro" id="IPR001650">
    <property type="entry name" value="Helicase_C-like"/>
</dbReference>
<dbReference type="InterPro" id="IPR038718">
    <property type="entry name" value="SNF2-like_sf"/>
</dbReference>
<feature type="region of interest" description="Disordered" evidence="6">
    <location>
        <begin position="913"/>
        <end position="1020"/>
    </location>
</feature>
<evidence type="ECO:0000256" key="1">
    <source>
        <dbReference type="ARBA" id="ARBA00022723"/>
    </source>
</evidence>
<keyword evidence="1" id="KW-0479">Metal-binding</keyword>
<dbReference type="CDD" id="cd17919">
    <property type="entry name" value="DEXHc_Snf"/>
    <property type="match status" value="1"/>
</dbReference>
<dbReference type="InterPro" id="IPR027417">
    <property type="entry name" value="P-loop_NTPase"/>
</dbReference>
<keyword evidence="2 5" id="KW-0863">Zinc-finger</keyword>
<dbReference type="InterPro" id="IPR019786">
    <property type="entry name" value="Zinc_finger_PHD-type_CS"/>
</dbReference>
<dbReference type="SMART" id="SM00490">
    <property type="entry name" value="HELICc"/>
    <property type="match status" value="1"/>
</dbReference>
<evidence type="ECO:0000313" key="11">
    <source>
        <dbReference type="EMBL" id="EZG78189.1"/>
    </source>
</evidence>
<keyword evidence="4" id="KW-0862">Zinc</keyword>
<accession>A0A023BAE8</accession>
<dbReference type="InterPro" id="IPR011011">
    <property type="entry name" value="Znf_FYVE_PHD"/>
</dbReference>
<evidence type="ECO:0000259" key="10">
    <source>
        <dbReference type="PROSITE" id="PS51194"/>
    </source>
</evidence>
<reference evidence="11" key="1">
    <citation type="submission" date="2013-12" db="EMBL/GenBank/DDBJ databases">
        <authorList>
            <person name="Omoto C.K."/>
            <person name="Sibley D."/>
            <person name="Venepally P."/>
            <person name="Hadjithomas M."/>
            <person name="Karamycheva S."/>
            <person name="Brunk B."/>
            <person name="Roos D."/>
            <person name="Caler E."/>
            <person name="Lorenzi H."/>
        </authorList>
    </citation>
    <scope>NUCLEOTIDE SEQUENCE</scope>
</reference>
<dbReference type="InterPro" id="IPR019787">
    <property type="entry name" value="Znf_PHD-finger"/>
</dbReference>
<dbReference type="InterPro" id="IPR000330">
    <property type="entry name" value="SNF2_N"/>
</dbReference>
<protein>
    <submittedName>
        <fullName evidence="11">SNF2 family protein</fullName>
    </submittedName>
</protein>
<dbReference type="InterPro" id="IPR055198">
    <property type="entry name" value="NSD_PHD"/>
</dbReference>
<keyword evidence="12" id="KW-1185">Reference proteome</keyword>
<dbReference type="SMART" id="SM00184">
    <property type="entry name" value="RING"/>
    <property type="match status" value="2"/>
</dbReference>
<dbReference type="PROSITE" id="PS51194">
    <property type="entry name" value="HELICASE_CTER"/>
    <property type="match status" value="1"/>
</dbReference>
<dbReference type="eggNOG" id="KOG0383">
    <property type="taxonomic scope" value="Eukaryota"/>
</dbReference>
<dbReference type="InterPro" id="IPR001841">
    <property type="entry name" value="Znf_RING"/>
</dbReference>
<evidence type="ECO:0000259" key="7">
    <source>
        <dbReference type="PROSITE" id="PS50016"/>
    </source>
</evidence>
<dbReference type="Pfam" id="PF00271">
    <property type="entry name" value="Helicase_C"/>
    <property type="match status" value="1"/>
</dbReference>
<dbReference type="SMART" id="SM00487">
    <property type="entry name" value="DEXDc"/>
    <property type="match status" value="1"/>
</dbReference>
<name>A0A023BAE8_GRENI</name>
<dbReference type="SUPFAM" id="SSF57903">
    <property type="entry name" value="FYVE/PHD zinc finger"/>
    <property type="match status" value="4"/>
</dbReference>
<feature type="compositionally biased region" description="Polar residues" evidence="6">
    <location>
        <begin position="925"/>
        <end position="936"/>
    </location>
</feature>
<gene>
    <name evidence="11" type="ORF">GNI_039890</name>
</gene>
<evidence type="ECO:0000313" key="12">
    <source>
        <dbReference type="Proteomes" id="UP000019763"/>
    </source>
</evidence>
<evidence type="ECO:0000256" key="3">
    <source>
        <dbReference type="ARBA" id="ARBA00022801"/>
    </source>
</evidence>
<evidence type="ECO:0000259" key="9">
    <source>
        <dbReference type="PROSITE" id="PS51192"/>
    </source>
</evidence>
<dbReference type="GO" id="GO:0005524">
    <property type="term" value="F:ATP binding"/>
    <property type="evidence" value="ECO:0007669"/>
    <property type="project" value="InterPro"/>
</dbReference>
<dbReference type="InterPro" id="IPR013083">
    <property type="entry name" value="Znf_RING/FYVE/PHD"/>
</dbReference>
<evidence type="ECO:0000256" key="5">
    <source>
        <dbReference type="PROSITE-ProRule" id="PRU00175"/>
    </source>
</evidence>
<dbReference type="SUPFAM" id="SSF52540">
    <property type="entry name" value="P-loop containing nucleoside triphosphate hydrolases"/>
    <property type="match status" value="2"/>
</dbReference>
<dbReference type="Pfam" id="PF22908">
    <property type="entry name" value="PHD_NSD"/>
    <property type="match status" value="1"/>
</dbReference>
<feature type="compositionally biased region" description="Basic and acidic residues" evidence="6">
    <location>
        <begin position="1352"/>
        <end position="1365"/>
    </location>
</feature>
<feature type="domain" description="Helicase ATP-binding" evidence="9">
    <location>
        <begin position="424"/>
        <end position="590"/>
    </location>
</feature>
<evidence type="ECO:0000256" key="2">
    <source>
        <dbReference type="ARBA" id="ARBA00022771"/>
    </source>
</evidence>
<feature type="domain" description="PHD-type" evidence="7">
    <location>
        <begin position="228"/>
        <end position="288"/>
    </location>
</feature>
<dbReference type="RefSeq" id="XP_011129409.1">
    <property type="nucleotide sequence ID" value="XM_011131107.1"/>
</dbReference>
<dbReference type="PROSITE" id="PS50016">
    <property type="entry name" value="ZF_PHD_2"/>
    <property type="match status" value="2"/>
</dbReference>
<dbReference type="Pfam" id="PF00176">
    <property type="entry name" value="SNF2-rel_dom"/>
    <property type="match status" value="1"/>
</dbReference>
<dbReference type="GO" id="GO:0016787">
    <property type="term" value="F:hydrolase activity"/>
    <property type="evidence" value="ECO:0007669"/>
    <property type="project" value="UniProtKB-KW"/>
</dbReference>
<comment type="caution">
    <text evidence="11">The sequence shown here is derived from an EMBL/GenBank/DDBJ whole genome shotgun (WGS) entry which is preliminary data.</text>
</comment>
<dbReference type="VEuPathDB" id="CryptoDB:GNI_039890"/>
<feature type="region of interest" description="Disordered" evidence="6">
    <location>
        <begin position="83"/>
        <end position="116"/>
    </location>
</feature>
<dbReference type="Proteomes" id="UP000019763">
    <property type="component" value="Unassembled WGS sequence"/>
</dbReference>
<feature type="domain" description="PHD-type" evidence="7">
    <location>
        <begin position="6"/>
        <end position="58"/>
    </location>
</feature>
<feature type="region of interest" description="Disordered" evidence="6">
    <location>
        <begin position="201"/>
        <end position="220"/>
    </location>
</feature>
<feature type="region of interest" description="Disordered" evidence="6">
    <location>
        <begin position="358"/>
        <end position="381"/>
    </location>
</feature>
<evidence type="ECO:0000256" key="6">
    <source>
        <dbReference type="SAM" id="MobiDB-lite"/>
    </source>
</evidence>
<dbReference type="PROSITE" id="PS51192">
    <property type="entry name" value="HELICASE_ATP_BIND_1"/>
    <property type="match status" value="1"/>
</dbReference>
<dbReference type="InterPro" id="IPR049730">
    <property type="entry name" value="SNF2/RAD54-like_C"/>
</dbReference>
<dbReference type="Pfam" id="PF00628">
    <property type="entry name" value="PHD"/>
    <property type="match status" value="1"/>
</dbReference>
<feature type="domain" description="Helicase C-terminal" evidence="10">
    <location>
        <begin position="1052"/>
        <end position="1213"/>
    </location>
</feature>
<dbReference type="PANTHER" id="PTHR10799">
    <property type="entry name" value="SNF2/RAD54 HELICASE FAMILY"/>
    <property type="match status" value="1"/>
</dbReference>
<feature type="region of interest" description="Disordered" evidence="6">
    <location>
        <begin position="820"/>
        <end position="840"/>
    </location>
</feature>
<feature type="compositionally biased region" description="Basic and acidic residues" evidence="6">
    <location>
        <begin position="939"/>
        <end position="964"/>
    </location>
</feature>
<evidence type="ECO:0000256" key="4">
    <source>
        <dbReference type="ARBA" id="ARBA00022833"/>
    </source>
</evidence>
<dbReference type="OrthoDB" id="448448at2759"/>
<sequence>MSRRVRDWCDVCRDTEPDVKCTSEGCGRKFHESCLRTLNLWDPSTKRDEFICPDCKEANVNDGTCYICKKELYVLPSPKKKKPQSVREELVAEEEEDEEATEEENETGAVRPRRSSRLKAHKAAAAAAAAAAAEAAEAVDVSEKGRRVTRQEAENIEGILLCDGCSNSAHKECLGLASDALMEDDELWFCTDCDPNGETAQKKNGALPTAPRPSNGSISPKSKLGGNVDICYVCQKGGKLLGCDFCEQSYHPRCIDSEYLEFEQQPSEGGDTEAPVSERWRCPLCKGEDPLKSMSTRRLSRTAMLRMQKEMQTCIQQQHRNSKANRDRFLWASKHALKTFMTERAMNRLSKMFGGTARKRIAESSDETEDESGSVDGEQSREMQKLELDAVKAYRTALKCAKNGLLKEGVQLKPYQVVGVGWLLHSFFNKAGAILADEMGLGKTVQCLGFISALKAQGITGPHLIVVPLSTVGNWAREIRRFVPHLKFVKICGSRFERDHIMADFVAAQGLHDLYITTYETVVTEESFFCDNFDWQCIILDEAHRIKNQTGRIRHSLDRVSANMRVLLTGTPLQNNIKELFTLLNFLFPEVLEHSDNFEKAFLKGQINNPTPEEHIEETIDKHAMDAVSHLLSKMMLRRTKDLVVRLPRKIEHDIWLPLSPTSAYWYSKLLDVSDPDVVDSQPTPRLLGTVIKMRICTCHPKGLVTKDEQFKKFKEMFINHPATTDEAGQEIEQKGRELKALAGLDHIRASSKLVTMDRLLLELHLQNMDESASYRRAFEQNLRDLYVQAHPLPPVVAAKSKPVAKRRVKKLEPEAAEVVKSEKSETDSAAPAGEEKLTARQVAEKARRERQALATLQQKELNEKCELVVQETIREMEKYRQHEEWLREAMLPGQVSDAPIPVVKALLDHEDALGDETPSHPGITPSTPRSHTGIASQEDEKMDASSERVEESFERMEEPSSERIEEEEVDEKMVEEQPTSEKMEDTVSEKNESPDFPTSSEAHETGEGTVPGETMAGEETTEDVIPVEDTAAHMDVEATPVQMAKPMRTEEAKVAAKRIPHKVLVFTQFQLVLDELEAYCKFRGFKYLRLDGSTNKMIRELDIREFNSPDSSHLVYLICTRAGGVGINLVTANHVVLYDEDWNPFQDLQAIDRAHRIGQKREVHVWKLVTEWTVEERMAFRRLQKLRLDKLFIQANNANQPEPDEEGEQEHTEKFSVDEIRRLLRYGREAIKAQAQGAENVETMSLQALMNRPRRDLPPFEDGSLSDVNVVVSEEEEEHVAVPVDAEGVPEGSEIPTVNQSRACTSADDETVVTEGPGTDGLGTDGLGADGLGTDGPGTDGPGEPEGEGVEETRPEGIDLEEAKRSRRLRRRVLLSQAPVSPTTSKSKQERKVIHDKRCFRCGCGNNAMDENADPLVACHTCPRVYHMKGCLGLDAPPRKTWVWQPGGWVVDPLRRVSDDLLFRLFPTGVQTLAPACDVL</sequence>
<feature type="compositionally biased region" description="Basic and acidic residues" evidence="6">
    <location>
        <begin position="972"/>
        <end position="994"/>
    </location>
</feature>
<dbReference type="Gene3D" id="3.40.50.10810">
    <property type="entry name" value="Tandem AAA-ATPase domain"/>
    <property type="match status" value="1"/>
</dbReference>
<dbReference type="SMART" id="SM00249">
    <property type="entry name" value="PHD"/>
    <property type="match status" value="4"/>
</dbReference>
<feature type="compositionally biased region" description="Acidic residues" evidence="6">
    <location>
        <begin position="364"/>
        <end position="373"/>
    </location>
</feature>
<dbReference type="GO" id="GO:0008270">
    <property type="term" value="F:zinc ion binding"/>
    <property type="evidence" value="ECO:0007669"/>
    <property type="project" value="UniProtKB-KW"/>
</dbReference>
<dbReference type="PROSITE" id="PS01359">
    <property type="entry name" value="ZF_PHD_1"/>
    <property type="match status" value="2"/>
</dbReference>
<dbReference type="InterPro" id="IPR001965">
    <property type="entry name" value="Znf_PHD"/>
</dbReference>
<dbReference type="GeneID" id="22911531"/>
<feature type="domain" description="RING-type" evidence="8">
    <location>
        <begin position="9"/>
        <end position="56"/>
    </location>
</feature>
<dbReference type="InterPro" id="IPR014001">
    <property type="entry name" value="Helicase_ATP-bd"/>
</dbReference>